<sequence>MKKIDNNIIEIPEEIEEEKFEILNHGSLAKDIKKVSIMTKELPEIEMQEYHIKESGNFLGIQGKVINMPIEMIVFPFFTPQKQNRRVNFKYYFDDLGVTMKSTLVVENNKDIVFQPSILEDKIYTFLLSLYERKEEDDDEEYIEFEISDFVVDFLGNKMNRTYYTKIEQALKNLKRTMYEFSINNHKKLGDYKFESELFQLLDYEKRKRGKKVYYKVRLNRNIRKKIQEKRYIIYNSKALIEILNKDHIAARIYKYISQIRYKTGEKNVTNIRTLAAIIPLKVEQETERETKTGVKKYILNRLKPVLTRICKAFDVLVEFGYILQYETEYNKEEDTYYLTYIFNKEKDNTCHISSYLKPKKKKSIEQKTKMRNQNIEEAEVVEKTKKTKGKSYEEEFSETILASLEYLKRNSYIKSLWNQRNDRKISNLLKTEDEAFVVDLLSRFGRSYHENIKASISVYMDGIIKKMRKEEKQMGNNLTLFPVNSFSNSTNVAKTKKQIIQSRPILVKESLTWKEIENKLKKYTEEERKKIEEKALEKYYQETGGNKSFILDAKKNNLARYHKIICSYIEEVLLEQLSDK</sequence>
<name>A0A133NLM8_9FUSO</name>
<accession>A0A133NLM8</accession>
<reference evidence="2" key="1">
    <citation type="submission" date="2016-01" db="EMBL/GenBank/DDBJ databases">
        <authorList>
            <person name="Mitreva M."/>
            <person name="Pepin K.H."/>
            <person name="Mihindukulasuriya K.A."/>
            <person name="Fulton R."/>
            <person name="Fronick C."/>
            <person name="O'Laughlin M."/>
            <person name="Miner T."/>
            <person name="Herter B."/>
            <person name="Rosa B.A."/>
            <person name="Cordes M."/>
            <person name="Tomlinson C."/>
            <person name="Wollam A."/>
            <person name="Palsikar V.B."/>
            <person name="Mardis E.R."/>
            <person name="Wilson R.K."/>
        </authorList>
    </citation>
    <scope>NUCLEOTIDE SEQUENCE [LARGE SCALE GENOMIC DNA]</scope>
    <source>
        <strain evidence="2">CMW8396</strain>
    </source>
</reference>
<comment type="caution">
    <text evidence="1">The sequence shown here is derived from an EMBL/GenBank/DDBJ whole genome shotgun (WGS) entry which is preliminary data.</text>
</comment>
<dbReference type="RefSeq" id="WP_060793241.1">
    <property type="nucleotide sequence ID" value="NZ_KQ956507.1"/>
</dbReference>
<dbReference type="PATRIC" id="fig|134605.3.peg.21"/>
<evidence type="ECO:0000313" key="2">
    <source>
        <dbReference type="Proteomes" id="UP000070617"/>
    </source>
</evidence>
<evidence type="ECO:0008006" key="3">
    <source>
        <dbReference type="Google" id="ProtNLM"/>
    </source>
</evidence>
<dbReference type="EMBL" id="LRPX01000001">
    <property type="protein sequence ID" value="KXA17177.1"/>
    <property type="molecule type" value="Genomic_DNA"/>
</dbReference>
<dbReference type="STRING" id="134605.HMPREF3206_00022"/>
<proteinExistence type="predicted"/>
<organism evidence="1 2">
    <name type="scientific">Fusobacterium equinum</name>
    <dbReference type="NCBI Taxonomy" id="134605"/>
    <lineage>
        <taxon>Bacteria</taxon>
        <taxon>Fusobacteriati</taxon>
        <taxon>Fusobacteriota</taxon>
        <taxon>Fusobacteriia</taxon>
        <taxon>Fusobacteriales</taxon>
        <taxon>Fusobacteriaceae</taxon>
        <taxon>Fusobacterium</taxon>
    </lineage>
</organism>
<gene>
    <name evidence="1" type="ORF">HMPREF3206_00022</name>
</gene>
<protein>
    <recommendedName>
        <fullName evidence="3">Chromosomal replication initiator DnaA</fullName>
    </recommendedName>
</protein>
<keyword evidence="2" id="KW-1185">Reference proteome</keyword>
<dbReference type="AlphaFoldDB" id="A0A133NLM8"/>
<dbReference type="Proteomes" id="UP000070617">
    <property type="component" value="Unassembled WGS sequence"/>
</dbReference>
<evidence type="ECO:0000313" key="1">
    <source>
        <dbReference type="EMBL" id="KXA17177.1"/>
    </source>
</evidence>